<protein>
    <submittedName>
        <fullName evidence="1">Uncharacterized protein</fullName>
    </submittedName>
</protein>
<gene>
    <name evidence="1" type="ORF">Acor_78620</name>
</gene>
<accession>A0A5M3WF79</accession>
<sequence length="208" mass="23156">MASDPELINLLLDHLDDVRARLSTARRARLDGLINDLRDAGGDVAAIGDLAVELRIELQLAGLPEDHPVRRALPAGTRLNPGLPVIDWGSVIARLQPEDLRRVIRRRLLAAPAFRVDQVDDPEDPDLIRLERADGDVQLPAFQFQESGRPRPLVLRINRLLEADEDPWGVAGWWLGPNAWLGTVPAQLLDRPREPELLMAARALFEGN</sequence>
<dbReference type="Proteomes" id="UP000334990">
    <property type="component" value="Unassembled WGS sequence"/>
</dbReference>
<reference evidence="1 2" key="1">
    <citation type="submission" date="2019-10" db="EMBL/GenBank/DDBJ databases">
        <title>Whole genome shotgun sequence of Acrocarpospora corrugata NBRC 13972.</title>
        <authorList>
            <person name="Ichikawa N."/>
            <person name="Kimura A."/>
            <person name="Kitahashi Y."/>
            <person name="Komaki H."/>
            <person name="Oguchi A."/>
        </authorList>
    </citation>
    <scope>NUCLEOTIDE SEQUENCE [LARGE SCALE GENOMIC DNA]</scope>
    <source>
        <strain evidence="1 2">NBRC 13972</strain>
    </source>
</reference>
<comment type="caution">
    <text evidence="1">The sequence shown here is derived from an EMBL/GenBank/DDBJ whole genome shotgun (WGS) entry which is preliminary data.</text>
</comment>
<organism evidence="1 2">
    <name type="scientific">Acrocarpospora corrugata</name>
    <dbReference type="NCBI Taxonomy" id="35763"/>
    <lineage>
        <taxon>Bacteria</taxon>
        <taxon>Bacillati</taxon>
        <taxon>Actinomycetota</taxon>
        <taxon>Actinomycetes</taxon>
        <taxon>Streptosporangiales</taxon>
        <taxon>Streptosporangiaceae</taxon>
        <taxon>Acrocarpospora</taxon>
    </lineage>
</organism>
<dbReference type="AlphaFoldDB" id="A0A5M3WF79"/>
<dbReference type="RefSeq" id="WP_170317314.1">
    <property type="nucleotide sequence ID" value="NZ_BAAABN010000042.1"/>
</dbReference>
<name>A0A5M3WF79_9ACTN</name>
<proteinExistence type="predicted"/>
<evidence type="ECO:0000313" key="2">
    <source>
        <dbReference type="Proteomes" id="UP000334990"/>
    </source>
</evidence>
<dbReference type="EMBL" id="BLAD01000112">
    <property type="protein sequence ID" value="GES05793.1"/>
    <property type="molecule type" value="Genomic_DNA"/>
</dbReference>
<keyword evidence="2" id="KW-1185">Reference proteome</keyword>
<evidence type="ECO:0000313" key="1">
    <source>
        <dbReference type="EMBL" id="GES05793.1"/>
    </source>
</evidence>